<reference evidence="2 3" key="1">
    <citation type="submission" date="2020-08" db="EMBL/GenBank/DDBJ databases">
        <title>Genomic Encyclopedia of Type Strains, Phase IV (KMG-IV): sequencing the most valuable type-strain genomes for metagenomic binning, comparative biology and taxonomic classification.</title>
        <authorList>
            <person name="Goeker M."/>
        </authorList>
    </citation>
    <scope>NUCLEOTIDE SEQUENCE [LARGE SCALE GENOMIC DNA]</scope>
    <source>
        <strain evidence="2 3">DSM 103377</strain>
    </source>
</reference>
<dbReference type="SUPFAM" id="SSF51735">
    <property type="entry name" value="NAD(P)-binding Rossmann-fold domains"/>
    <property type="match status" value="1"/>
</dbReference>
<dbReference type="GO" id="GO:0044877">
    <property type="term" value="F:protein-containing complex binding"/>
    <property type="evidence" value="ECO:0007669"/>
    <property type="project" value="TreeGrafter"/>
</dbReference>
<dbReference type="RefSeq" id="WP_184013119.1">
    <property type="nucleotide sequence ID" value="NZ_JACIJS010000014.1"/>
</dbReference>
<dbReference type="Gene3D" id="3.40.50.720">
    <property type="entry name" value="NAD(P)-binding Rossmann-like Domain"/>
    <property type="match status" value="1"/>
</dbReference>
<dbReference type="InterPro" id="IPR036291">
    <property type="entry name" value="NAD(P)-bd_dom_sf"/>
</dbReference>
<dbReference type="Pfam" id="PF13460">
    <property type="entry name" value="NAD_binding_10"/>
    <property type="match status" value="1"/>
</dbReference>
<dbReference type="Proteomes" id="UP000553766">
    <property type="component" value="Unassembled WGS sequence"/>
</dbReference>
<dbReference type="PANTHER" id="PTHR12126:SF11">
    <property type="entry name" value="NADH DEHYDROGENASE [UBIQUINONE] 1 ALPHA SUBCOMPLEX SUBUNIT 9, MITOCHONDRIAL"/>
    <property type="match status" value="1"/>
</dbReference>
<accession>A0A840WU05</accession>
<dbReference type="InterPro" id="IPR016040">
    <property type="entry name" value="NAD(P)-bd_dom"/>
</dbReference>
<evidence type="ECO:0000313" key="3">
    <source>
        <dbReference type="Proteomes" id="UP000553766"/>
    </source>
</evidence>
<keyword evidence="3" id="KW-1185">Reference proteome</keyword>
<dbReference type="PANTHER" id="PTHR12126">
    <property type="entry name" value="NADH-UBIQUINONE OXIDOREDUCTASE 39 KDA SUBUNIT-RELATED"/>
    <property type="match status" value="1"/>
</dbReference>
<gene>
    <name evidence="2" type="ORF">FHS89_003209</name>
</gene>
<evidence type="ECO:0000259" key="1">
    <source>
        <dbReference type="Pfam" id="PF13460"/>
    </source>
</evidence>
<dbReference type="InterPro" id="IPR051207">
    <property type="entry name" value="ComplexI_NDUFA9_subunit"/>
</dbReference>
<organism evidence="2 3">
    <name type="scientific">Rubricella aquisinus</name>
    <dbReference type="NCBI Taxonomy" id="2028108"/>
    <lineage>
        <taxon>Bacteria</taxon>
        <taxon>Pseudomonadati</taxon>
        <taxon>Pseudomonadota</taxon>
        <taxon>Alphaproteobacteria</taxon>
        <taxon>Rhodobacterales</taxon>
        <taxon>Paracoccaceae</taxon>
        <taxon>Rubricella</taxon>
    </lineage>
</organism>
<feature type="domain" description="NAD(P)-binding" evidence="1">
    <location>
        <begin position="8"/>
        <end position="190"/>
    </location>
</feature>
<sequence>MKHVMIAGATGYLGRFLCAEYQRRGWHVSALVRAAKADAPLPADSIVTAEATKPGSLKSIMSGVDLVVSALGVTRQADGLSYWDVDYQANLNLLHEALACDVKHFAYVHVLNADRMADVPLVAAKSAFVRALQSADLDSTVIAPSGYFSDMEDFLNMARKGRVWLFGDGQLEINPIHGADLASAIFDAVDRKEARLDVGGPDVFTHRDLANLSFDVLGTPNRVTFLPDLFRRIALRLLPRFAPLHVAGPAQFFLTAFGMHMAGRPVGTRHLAEYFQDLNSRYTD</sequence>
<comment type="caution">
    <text evidence="2">The sequence shown here is derived from an EMBL/GenBank/DDBJ whole genome shotgun (WGS) entry which is preliminary data.</text>
</comment>
<name>A0A840WU05_9RHOB</name>
<dbReference type="EMBL" id="JACIJS010000014">
    <property type="protein sequence ID" value="MBB5517162.1"/>
    <property type="molecule type" value="Genomic_DNA"/>
</dbReference>
<dbReference type="AlphaFoldDB" id="A0A840WU05"/>
<proteinExistence type="predicted"/>
<dbReference type="CDD" id="cd05243">
    <property type="entry name" value="SDR_a5"/>
    <property type="match status" value="1"/>
</dbReference>
<evidence type="ECO:0000313" key="2">
    <source>
        <dbReference type="EMBL" id="MBB5517162.1"/>
    </source>
</evidence>
<protein>
    <submittedName>
        <fullName evidence="2">Uncharacterized protein YbjT (DUF2867 family)</fullName>
    </submittedName>
</protein>